<dbReference type="Gene3D" id="1.10.357.10">
    <property type="entry name" value="Tetracycline Repressor, domain 2"/>
    <property type="match status" value="1"/>
</dbReference>
<evidence type="ECO:0000256" key="3">
    <source>
        <dbReference type="ARBA" id="ARBA00023163"/>
    </source>
</evidence>
<dbReference type="PANTHER" id="PTHR30055:SF148">
    <property type="entry name" value="TETR-FAMILY TRANSCRIPTIONAL REGULATOR"/>
    <property type="match status" value="1"/>
</dbReference>
<evidence type="ECO:0000313" key="7">
    <source>
        <dbReference type="Proteomes" id="UP001612928"/>
    </source>
</evidence>
<evidence type="ECO:0000313" key="6">
    <source>
        <dbReference type="EMBL" id="MFI7444607.1"/>
    </source>
</evidence>
<keyword evidence="3" id="KW-0804">Transcription</keyword>
<feature type="domain" description="HTH tetR-type" evidence="5">
    <location>
        <begin position="10"/>
        <end position="70"/>
    </location>
</feature>
<sequence length="192" mass="20786">MSVTPLRGGAAREAELLGAALEVLAEGGYERLSADAVAARARAGRQTVHRRWPTKTDLAAAAFAAAASPVPEPPDTGALRADLLAFMEFLVEDLYRLGDVLVSLVGEMRQNPRLAAAVDAHYVERRRRLALEIFQRAWARGELDAAADTELLWQVGPATLLFRGLVSGEPVDGELARRLVDHVMLPLATGRR</sequence>
<evidence type="ECO:0000259" key="5">
    <source>
        <dbReference type="PROSITE" id="PS50977"/>
    </source>
</evidence>
<organism evidence="6 7">
    <name type="scientific">Nonomuraea indica</name>
    <dbReference type="NCBI Taxonomy" id="1581193"/>
    <lineage>
        <taxon>Bacteria</taxon>
        <taxon>Bacillati</taxon>
        <taxon>Actinomycetota</taxon>
        <taxon>Actinomycetes</taxon>
        <taxon>Streptosporangiales</taxon>
        <taxon>Streptosporangiaceae</taxon>
        <taxon>Nonomuraea</taxon>
    </lineage>
</organism>
<proteinExistence type="predicted"/>
<dbReference type="Pfam" id="PF00440">
    <property type="entry name" value="TetR_N"/>
    <property type="match status" value="1"/>
</dbReference>
<dbReference type="InterPro" id="IPR036271">
    <property type="entry name" value="Tet_transcr_reg_TetR-rel_C_sf"/>
</dbReference>
<keyword evidence="2 4" id="KW-0238">DNA-binding</keyword>
<dbReference type="InterPro" id="IPR011075">
    <property type="entry name" value="TetR_C"/>
</dbReference>
<dbReference type="RefSeq" id="WP_397024871.1">
    <property type="nucleotide sequence ID" value="NZ_JBITMB010000009.1"/>
</dbReference>
<dbReference type="EMBL" id="JBITMB010000009">
    <property type="protein sequence ID" value="MFI7444607.1"/>
    <property type="molecule type" value="Genomic_DNA"/>
</dbReference>
<accession>A0ABW8AEZ5</accession>
<dbReference type="InterPro" id="IPR001647">
    <property type="entry name" value="HTH_TetR"/>
</dbReference>
<dbReference type="Pfam" id="PF16859">
    <property type="entry name" value="TetR_C_11"/>
    <property type="match status" value="1"/>
</dbReference>
<evidence type="ECO:0000256" key="4">
    <source>
        <dbReference type="PROSITE-ProRule" id="PRU00335"/>
    </source>
</evidence>
<dbReference type="Proteomes" id="UP001612928">
    <property type="component" value="Unassembled WGS sequence"/>
</dbReference>
<dbReference type="InterPro" id="IPR009057">
    <property type="entry name" value="Homeodomain-like_sf"/>
</dbReference>
<evidence type="ECO:0000256" key="1">
    <source>
        <dbReference type="ARBA" id="ARBA00023015"/>
    </source>
</evidence>
<dbReference type="SUPFAM" id="SSF48498">
    <property type="entry name" value="Tetracyclin repressor-like, C-terminal domain"/>
    <property type="match status" value="1"/>
</dbReference>
<dbReference type="PANTHER" id="PTHR30055">
    <property type="entry name" value="HTH-TYPE TRANSCRIPTIONAL REGULATOR RUTR"/>
    <property type="match status" value="1"/>
</dbReference>
<name>A0ABW8AEZ5_9ACTN</name>
<gene>
    <name evidence="6" type="ORF">ACIBP5_31945</name>
</gene>
<dbReference type="Gene3D" id="1.10.10.60">
    <property type="entry name" value="Homeodomain-like"/>
    <property type="match status" value="1"/>
</dbReference>
<keyword evidence="7" id="KW-1185">Reference proteome</keyword>
<keyword evidence="1" id="KW-0805">Transcription regulation</keyword>
<evidence type="ECO:0000256" key="2">
    <source>
        <dbReference type="ARBA" id="ARBA00023125"/>
    </source>
</evidence>
<feature type="DNA-binding region" description="H-T-H motif" evidence="4">
    <location>
        <begin position="33"/>
        <end position="52"/>
    </location>
</feature>
<dbReference type="SUPFAM" id="SSF46689">
    <property type="entry name" value="Homeodomain-like"/>
    <property type="match status" value="1"/>
</dbReference>
<protein>
    <submittedName>
        <fullName evidence="6">TetR-like C-terminal domain-containing protein</fullName>
    </submittedName>
</protein>
<comment type="caution">
    <text evidence="6">The sequence shown here is derived from an EMBL/GenBank/DDBJ whole genome shotgun (WGS) entry which is preliminary data.</text>
</comment>
<dbReference type="InterPro" id="IPR050109">
    <property type="entry name" value="HTH-type_TetR-like_transc_reg"/>
</dbReference>
<reference evidence="6 7" key="1">
    <citation type="submission" date="2024-10" db="EMBL/GenBank/DDBJ databases">
        <title>The Natural Products Discovery Center: Release of the First 8490 Sequenced Strains for Exploring Actinobacteria Biosynthetic Diversity.</title>
        <authorList>
            <person name="Kalkreuter E."/>
            <person name="Kautsar S.A."/>
            <person name="Yang D."/>
            <person name="Bader C.D."/>
            <person name="Teijaro C.N."/>
            <person name="Fluegel L."/>
            <person name="Davis C.M."/>
            <person name="Simpson J.R."/>
            <person name="Lauterbach L."/>
            <person name="Steele A.D."/>
            <person name="Gui C."/>
            <person name="Meng S."/>
            <person name="Li G."/>
            <person name="Viehrig K."/>
            <person name="Ye F."/>
            <person name="Su P."/>
            <person name="Kiefer A.F."/>
            <person name="Nichols A."/>
            <person name="Cepeda A.J."/>
            <person name="Yan W."/>
            <person name="Fan B."/>
            <person name="Jiang Y."/>
            <person name="Adhikari A."/>
            <person name="Zheng C.-J."/>
            <person name="Schuster L."/>
            <person name="Cowan T.M."/>
            <person name="Smanski M.J."/>
            <person name="Chevrette M.G."/>
            <person name="De Carvalho L.P.S."/>
            <person name="Shen B."/>
        </authorList>
    </citation>
    <scope>NUCLEOTIDE SEQUENCE [LARGE SCALE GENOMIC DNA]</scope>
    <source>
        <strain evidence="6 7">NPDC049503</strain>
    </source>
</reference>
<dbReference type="PROSITE" id="PS50977">
    <property type="entry name" value="HTH_TETR_2"/>
    <property type="match status" value="1"/>
</dbReference>